<reference evidence="2 3" key="1">
    <citation type="submission" date="2006-12" db="EMBL/GenBank/DDBJ databases">
        <title>Bifidobacterium adolescentis complete genome sequence.</title>
        <authorList>
            <person name="Suzuki T."/>
            <person name="Tsuda Y."/>
            <person name="Kanou N."/>
            <person name="Inoue T."/>
            <person name="Kumazaki K."/>
            <person name="Nagano S."/>
            <person name="Hirai S."/>
            <person name="Tanaka K."/>
            <person name="Watanabe K."/>
        </authorList>
    </citation>
    <scope>NUCLEOTIDE SEQUENCE [LARGE SCALE GENOMIC DNA]</scope>
    <source>
        <strain evidence="3">ATCC 15703 / DSM 20083 / NCTC 11814 / E194a</strain>
    </source>
</reference>
<feature type="transmembrane region" description="Helical" evidence="1">
    <location>
        <begin position="12"/>
        <end position="34"/>
    </location>
</feature>
<evidence type="ECO:0000313" key="3">
    <source>
        <dbReference type="Proteomes" id="UP000008702"/>
    </source>
</evidence>
<organism evidence="2 3">
    <name type="scientific">Bifidobacterium adolescentis (strain ATCC 15703 / DSM 20083 / NCTC 11814 / E194a)</name>
    <dbReference type="NCBI Taxonomy" id="367928"/>
    <lineage>
        <taxon>Bacteria</taxon>
        <taxon>Bacillati</taxon>
        <taxon>Actinomycetota</taxon>
        <taxon>Actinomycetes</taxon>
        <taxon>Bifidobacteriales</taxon>
        <taxon>Bifidobacteriaceae</taxon>
        <taxon>Bifidobacterium</taxon>
    </lineage>
</organism>
<proteinExistence type="predicted"/>
<dbReference type="HOGENOM" id="CLU_905072_0_0_11"/>
<evidence type="ECO:0000313" key="2">
    <source>
        <dbReference type="EMBL" id="BAF40151.1"/>
    </source>
</evidence>
<evidence type="ECO:0000256" key="1">
    <source>
        <dbReference type="SAM" id="Phobius"/>
    </source>
</evidence>
<dbReference type="GeneID" id="4557468"/>
<dbReference type="RefSeq" id="WP_011743668.1">
    <property type="nucleotide sequence ID" value="NC_008618.1"/>
</dbReference>
<dbReference type="STRING" id="367928.BAD_1370"/>
<dbReference type="EMBL" id="AP009256">
    <property type="protein sequence ID" value="BAF40151.1"/>
    <property type="molecule type" value="Genomic_DNA"/>
</dbReference>
<dbReference type="Proteomes" id="UP000008702">
    <property type="component" value="Chromosome"/>
</dbReference>
<dbReference type="KEGG" id="bad:BAD_1370"/>
<sequence length="357" mass="40747">MNLNTSNHRQVLRIYLELGGSALIMTSIIISEWLRLLVEEMVQGVKFKETEVMKRTVAFYWLSQRSCDGSSYRPVENLNWWEHLSELKDTAWDNKAIKDIRYDVLLDEEYPILSVYEEFDSAFMRHIDDKNKRVTDYMDDYVGDDSGRLAKSSAYAFFPNEGIVGRIGGSSTSRSVSPLERALARYWPLETGMKWNVAPVVTIDSLERFREEVKGLSSLHAKFTTKQTLSSIPNEGGTAGEYCQKLANEIGADIDVDVKISISNDSVFSMPRKRFKLSVSDFVPFVAGQGKKMSVSGVDFADKLLELNLVEHPVTEQEEIVISKGETHQFTNLIKHLVTVCEQQEENLYRITRERQS</sequence>
<keyword evidence="1" id="KW-1133">Transmembrane helix</keyword>
<dbReference type="AlphaFoldDB" id="A1A368"/>
<name>A1A368_BIFAA</name>
<keyword evidence="1" id="KW-0812">Transmembrane</keyword>
<keyword evidence="3" id="KW-1185">Reference proteome</keyword>
<keyword evidence="1" id="KW-0472">Membrane</keyword>
<accession>A1A368</accession>
<gene>
    <name evidence="2" type="ordered locus">BAD_1370</name>
</gene>
<protein>
    <submittedName>
        <fullName evidence="2">ImpB/MucB/SamB family protein</fullName>
    </submittedName>
</protein>